<organism evidence="1 2">
    <name type="scientific">Pseudomaricurvus hydrocarbonicus</name>
    <dbReference type="NCBI Taxonomy" id="1470433"/>
    <lineage>
        <taxon>Bacteria</taxon>
        <taxon>Pseudomonadati</taxon>
        <taxon>Pseudomonadota</taxon>
        <taxon>Gammaproteobacteria</taxon>
        <taxon>Cellvibrionales</taxon>
        <taxon>Cellvibrionaceae</taxon>
        <taxon>Pseudomaricurvus</taxon>
    </lineage>
</organism>
<dbReference type="EMBL" id="JAAONZ010000002">
    <property type="protein sequence ID" value="NHO64706.1"/>
    <property type="molecule type" value="Genomic_DNA"/>
</dbReference>
<evidence type="ECO:0000313" key="1">
    <source>
        <dbReference type="EMBL" id="NHO64706.1"/>
    </source>
</evidence>
<comment type="caution">
    <text evidence="1">The sequence shown here is derived from an EMBL/GenBank/DDBJ whole genome shotgun (WGS) entry which is preliminary data.</text>
</comment>
<accession>A0A9E5JUD0</accession>
<protein>
    <submittedName>
        <fullName evidence="1">Uncharacterized protein</fullName>
    </submittedName>
</protein>
<keyword evidence="2" id="KW-1185">Reference proteome</keyword>
<evidence type="ECO:0000313" key="2">
    <source>
        <dbReference type="Proteomes" id="UP000787472"/>
    </source>
</evidence>
<dbReference type="RefSeq" id="WP_167181982.1">
    <property type="nucleotide sequence ID" value="NZ_JAAONZ010000002.1"/>
</dbReference>
<dbReference type="AlphaFoldDB" id="A0A9E5JUD0"/>
<dbReference type="Proteomes" id="UP000787472">
    <property type="component" value="Unassembled WGS sequence"/>
</dbReference>
<sequence length="270" mass="29158">MNDKSKNNPEIDNSENIDSLKSEVKGVSRRSVTKAGAAAPLLLSFLGRPVWGDGCTISAMGSANTSGRNPIDCEARGCSKEYWKSNIAAWDNIPYSPGVCALSDGANCLEWNTEGGTTFQSVFGFPPGSGEFSNPETITLLGILLESELKGYVNNYYAELVTSLLNSGHEYYGADEEQIVSLAKAVYSNLPYEGQMVDEATANDWLSRMNSQGDCFLLSVGTAEPGYVIAEQKPIPCCRIGEQFDMVTGQCINVDDWQDGVNLRLDEAGS</sequence>
<reference evidence="1" key="1">
    <citation type="submission" date="2020-03" db="EMBL/GenBank/DDBJ databases">
        <authorList>
            <person name="Guo F."/>
        </authorList>
    </citation>
    <scope>NUCLEOTIDE SEQUENCE</scope>
    <source>
        <strain evidence="1">JCM 30134</strain>
    </source>
</reference>
<name>A0A9E5JUD0_9GAMM</name>
<proteinExistence type="predicted"/>
<gene>
    <name evidence="1" type="ORF">G8770_03995</name>
</gene>